<comment type="caution">
    <text evidence="1">The sequence shown here is derived from an EMBL/GenBank/DDBJ whole genome shotgun (WGS) entry which is preliminary data.</text>
</comment>
<dbReference type="EMBL" id="MHRX01000009">
    <property type="protein sequence ID" value="OHA34652.1"/>
    <property type="molecule type" value="Genomic_DNA"/>
</dbReference>
<proteinExistence type="predicted"/>
<dbReference type="STRING" id="1802319.A2928_03910"/>
<protein>
    <submittedName>
        <fullName evidence="1">Uncharacterized protein</fullName>
    </submittedName>
</protein>
<sequence length="77" mass="8835">MYATVTCYDADYAVLLAPTTVEIKIFKLAWGSEHHRLFEGQVIESKYWLGVTIQGVLFRSRDGFIISTLDDVFLVEF</sequence>
<dbReference type="Proteomes" id="UP000176221">
    <property type="component" value="Unassembled WGS sequence"/>
</dbReference>
<organism evidence="1 2">
    <name type="scientific">Candidatus Taylorbacteria bacterium RIFCSPLOWO2_01_FULL_45_15b</name>
    <dbReference type="NCBI Taxonomy" id="1802319"/>
    <lineage>
        <taxon>Bacteria</taxon>
        <taxon>Candidatus Tayloriibacteriota</taxon>
    </lineage>
</organism>
<dbReference type="AlphaFoldDB" id="A0A1G2NH27"/>
<accession>A0A1G2NH27</accession>
<gene>
    <name evidence="1" type="ORF">A2928_03910</name>
</gene>
<name>A0A1G2NH27_9BACT</name>
<evidence type="ECO:0000313" key="1">
    <source>
        <dbReference type="EMBL" id="OHA34652.1"/>
    </source>
</evidence>
<reference evidence="1 2" key="1">
    <citation type="journal article" date="2016" name="Nat. Commun.">
        <title>Thousands of microbial genomes shed light on interconnected biogeochemical processes in an aquifer system.</title>
        <authorList>
            <person name="Anantharaman K."/>
            <person name="Brown C.T."/>
            <person name="Hug L.A."/>
            <person name="Sharon I."/>
            <person name="Castelle C.J."/>
            <person name="Probst A.J."/>
            <person name="Thomas B.C."/>
            <person name="Singh A."/>
            <person name="Wilkins M.J."/>
            <person name="Karaoz U."/>
            <person name="Brodie E.L."/>
            <person name="Williams K.H."/>
            <person name="Hubbard S.S."/>
            <person name="Banfield J.F."/>
        </authorList>
    </citation>
    <scope>NUCLEOTIDE SEQUENCE [LARGE SCALE GENOMIC DNA]</scope>
</reference>
<evidence type="ECO:0000313" key="2">
    <source>
        <dbReference type="Proteomes" id="UP000176221"/>
    </source>
</evidence>